<keyword evidence="2 5" id="KW-0690">Ribosome biogenesis</keyword>
<dbReference type="GO" id="GO:0042274">
    <property type="term" value="P:ribosomal small subunit biogenesis"/>
    <property type="evidence" value="ECO:0007669"/>
    <property type="project" value="UniProtKB-UniRule"/>
</dbReference>
<dbReference type="AlphaFoldDB" id="A0A1A6DT98"/>
<comment type="function">
    <text evidence="5">An accessory protein needed during the final step in the assembly of 30S ribosomal subunit, possibly for assembly of the head region. Essential for efficient processing of 16S rRNA. May be needed both before and after RbfA during the maturation of 16S rRNA. It has affinity for free ribosomal 30S subunits but not for 70S ribosomes.</text>
</comment>
<dbReference type="Pfam" id="PF01782">
    <property type="entry name" value="RimM"/>
    <property type="match status" value="1"/>
</dbReference>
<dbReference type="GO" id="GO:0005737">
    <property type="term" value="C:cytoplasm"/>
    <property type="evidence" value="ECO:0007669"/>
    <property type="project" value="UniProtKB-SubCell"/>
</dbReference>
<evidence type="ECO:0000256" key="4">
    <source>
        <dbReference type="ARBA" id="ARBA00023186"/>
    </source>
</evidence>
<dbReference type="Proteomes" id="UP000091969">
    <property type="component" value="Unassembled WGS sequence"/>
</dbReference>
<dbReference type="GO" id="GO:0043022">
    <property type="term" value="F:ribosome binding"/>
    <property type="evidence" value="ECO:0007669"/>
    <property type="project" value="InterPro"/>
</dbReference>
<sequence>MAESLPWQVAELPADAVEIGHVQEAWGVRGWVRVHGLSQSGDALLHARRWYLQPPLASRSPRARAFDAFQGTVAVAVVEARWHGDAVVAHFDGVDDRGLAERLRGARIHIARADFPPTDDPDEFYWVDLIGLSVVNREGVVLGVVEDLLPTGPHAVLCLRDGTGEQAVERLIPFVSAYVDAVDLAARRITVDWQPDY</sequence>
<dbReference type="InterPro" id="IPR056792">
    <property type="entry name" value="PRC_RimM"/>
</dbReference>
<name>A0A1A6DT98_9BURK</name>
<dbReference type="InterPro" id="IPR009000">
    <property type="entry name" value="Transl_B-barrel_sf"/>
</dbReference>
<dbReference type="SUPFAM" id="SSF50447">
    <property type="entry name" value="Translation proteins"/>
    <property type="match status" value="1"/>
</dbReference>
<keyword evidence="1 5" id="KW-0963">Cytoplasm</keyword>
<organism evidence="8 9">
    <name type="scientific">Tepidimonas fonticaldi</name>
    <dbReference type="NCBI Taxonomy" id="1101373"/>
    <lineage>
        <taxon>Bacteria</taxon>
        <taxon>Pseudomonadati</taxon>
        <taxon>Pseudomonadota</taxon>
        <taxon>Betaproteobacteria</taxon>
        <taxon>Burkholderiales</taxon>
        <taxon>Tepidimonas</taxon>
    </lineage>
</organism>
<keyword evidence="4 5" id="KW-0143">Chaperone</keyword>
<keyword evidence="9" id="KW-1185">Reference proteome</keyword>
<dbReference type="PANTHER" id="PTHR33692:SF1">
    <property type="entry name" value="RIBOSOME MATURATION FACTOR RIMM"/>
    <property type="match status" value="1"/>
</dbReference>
<evidence type="ECO:0000259" key="7">
    <source>
        <dbReference type="Pfam" id="PF24986"/>
    </source>
</evidence>
<dbReference type="STRING" id="1101373.A9O67_09350"/>
<evidence type="ECO:0000256" key="2">
    <source>
        <dbReference type="ARBA" id="ARBA00022517"/>
    </source>
</evidence>
<dbReference type="OrthoDB" id="9783509at2"/>
<comment type="subunit">
    <text evidence="5">Binds ribosomal protein uS19.</text>
</comment>
<dbReference type="GO" id="GO:0006364">
    <property type="term" value="P:rRNA processing"/>
    <property type="evidence" value="ECO:0007669"/>
    <property type="project" value="UniProtKB-UniRule"/>
</dbReference>
<dbReference type="PANTHER" id="PTHR33692">
    <property type="entry name" value="RIBOSOME MATURATION FACTOR RIMM"/>
    <property type="match status" value="1"/>
</dbReference>
<evidence type="ECO:0000313" key="8">
    <source>
        <dbReference type="EMBL" id="OBS29999.1"/>
    </source>
</evidence>
<evidence type="ECO:0000256" key="5">
    <source>
        <dbReference type="HAMAP-Rule" id="MF_00014"/>
    </source>
</evidence>
<evidence type="ECO:0000256" key="1">
    <source>
        <dbReference type="ARBA" id="ARBA00022490"/>
    </source>
</evidence>
<evidence type="ECO:0000313" key="9">
    <source>
        <dbReference type="Proteomes" id="UP000091969"/>
    </source>
</evidence>
<reference evidence="8 9" key="1">
    <citation type="submission" date="2016-06" db="EMBL/GenBank/DDBJ databases">
        <title>Genome sequence of Tepidimonas fonticaldi PL17.</title>
        <authorList>
            <person name="Pinnaka A.K."/>
        </authorList>
    </citation>
    <scope>NUCLEOTIDE SEQUENCE [LARGE SCALE GENOMIC DNA]</scope>
    <source>
        <strain evidence="8 9">PL17</strain>
    </source>
</reference>
<evidence type="ECO:0000256" key="3">
    <source>
        <dbReference type="ARBA" id="ARBA00022552"/>
    </source>
</evidence>
<dbReference type="Gene3D" id="2.40.30.60">
    <property type="entry name" value="RimM"/>
    <property type="match status" value="1"/>
</dbReference>
<accession>A0A1A6DT98</accession>
<dbReference type="SUPFAM" id="SSF50346">
    <property type="entry name" value="PRC-barrel domain"/>
    <property type="match status" value="1"/>
</dbReference>
<dbReference type="HAMAP" id="MF_00014">
    <property type="entry name" value="Ribosome_mat_RimM"/>
    <property type="match status" value="1"/>
</dbReference>
<dbReference type="EMBL" id="LZDH01000065">
    <property type="protein sequence ID" value="OBS29999.1"/>
    <property type="molecule type" value="Genomic_DNA"/>
</dbReference>
<dbReference type="RefSeq" id="WP_068610402.1">
    <property type="nucleotide sequence ID" value="NZ_LZDH01000065.1"/>
</dbReference>
<comment type="subcellular location">
    <subcellularLocation>
        <location evidence="5">Cytoplasm</location>
    </subcellularLocation>
</comment>
<evidence type="ECO:0000259" key="6">
    <source>
        <dbReference type="Pfam" id="PF01782"/>
    </source>
</evidence>
<protein>
    <recommendedName>
        <fullName evidence="5">Ribosome maturation factor RimM</fullName>
    </recommendedName>
</protein>
<feature type="domain" description="Ribosome maturation factor RimM PRC barrel" evidence="7">
    <location>
        <begin position="126"/>
        <end position="196"/>
    </location>
</feature>
<dbReference type="NCBIfam" id="TIGR02273">
    <property type="entry name" value="16S_RimM"/>
    <property type="match status" value="1"/>
</dbReference>
<dbReference type="Gene3D" id="2.30.30.240">
    <property type="entry name" value="PRC-barrel domain"/>
    <property type="match status" value="1"/>
</dbReference>
<dbReference type="InterPro" id="IPR002676">
    <property type="entry name" value="RimM_N"/>
</dbReference>
<comment type="similarity">
    <text evidence="5">Belongs to the RimM family.</text>
</comment>
<dbReference type="GO" id="GO:0005840">
    <property type="term" value="C:ribosome"/>
    <property type="evidence" value="ECO:0007669"/>
    <property type="project" value="InterPro"/>
</dbReference>
<proteinExistence type="inferred from homology"/>
<keyword evidence="3 5" id="KW-0698">rRNA processing</keyword>
<feature type="domain" description="RimM N-terminal" evidence="6">
    <location>
        <begin position="19"/>
        <end position="113"/>
    </location>
</feature>
<dbReference type="Pfam" id="PF24986">
    <property type="entry name" value="PRC_RimM"/>
    <property type="match status" value="1"/>
</dbReference>
<comment type="caution">
    <text evidence="8">The sequence shown here is derived from an EMBL/GenBank/DDBJ whole genome shotgun (WGS) entry which is preliminary data.</text>
</comment>
<comment type="domain">
    <text evidence="5">The PRC barrel domain binds ribosomal protein uS19.</text>
</comment>
<dbReference type="InterPro" id="IPR011033">
    <property type="entry name" value="PRC_barrel-like_sf"/>
</dbReference>
<dbReference type="InterPro" id="IPR036976">
    <property type="entry name" value="RimM_N_sf"/>
</dbReference>
<gene>
    <name evidence="5" type="primary">rimM</name>
    <name evidence="8" type="ORF">A9O67_09350</name>
</gene>
<dbReference type="InterPro" id="IPR011961">
    <property type="entry name" value="RimM"/>
</dbReference>